<proteinExistence type="predicted"/>
<organism evidence="1 2">
    <name type="scientific">Nonomuraea monospora</name>
    <dbReference type="NCBI Taxonomy" id="568818"/>
    <lineage>
        <taxon>Bacteria</taxon>
        <taxon>Bacillati</taxon>
        <taxon>Actinomycetota</taxon>
        <taxon>Actinomycetes</taxon>
        <taxon>Streptosporangiales</taxon>
        <taxon>Streptosporangiaceae</taxon>
        <taxon>Nonomuraea</taxon>
    </lineage>
</organism>
<accession>A0ABN3D2M8</accession>
<reference evidence="1 2" key="1">
    <citation type="journal article" date="2019" name="Int. J. Syst. Evol. Microbiol.">
        <title>The Global Catalogue of Microorganisms (GCM) 10K type strain sequencing project: providing services to taxonomists for standard genome sequencing and annotation.</title>
        <authorList>
            <consortium name="The Broad Institute Genomics Platform"/>
            <consortium name="The Broad Institute Genome Sequencing Center for Infectious Disease"/>
            <person name="Wu L."/>
            <person name="Ma J."/>
        </authorList>
    </citation>
    <scope>NUCLEOTIDE SEQUENCE [LARGE SCALE GENOMIC DNA]</scope>
    <source>
        <strain evidence="1 2">JCM 16114</strain>
    </source>
</reference>
<keyword evidence="2" id="KW-1185">Reference proteome</keyword>
<dbReference type="EMBL" id="BAAAQX010000059">
    <property type="protein sequence ID" value="GAA2216035.1"/>
    <property type="molecule type" value="Genomic_DNA"/>
</dbReference>
<sequence>MSSKGDLRAAFRRGDGAEVMHLAEAEVKRARAAGEPTGEVKGL</sequence>
<comment type="caution">
    <text evidence="1">The sequence shown here is derived from an EMBL/GenBank/DDBJ whole genome shotgun (WGS) entry which is preliminary data.</text>
</comment>
<gene>
    <name evidence="1" type="ORF">GCM10009850_115040</name>
</gene>
<evidence type="ECO:0000313" key="2">
    <source>
        <dbReference type="Proteomes" id="UP001499843"/>
    </source>
</evidence>
<protein>
    <submittedName>
        <fullName evidence="1">Uncharacterized protein</fullName>
    </submittedName>
</protein>
<name>A0ABN3D2M8_9ACTN</name>
<evidence type="ECO:0000313" key="1">
    <source>
        <dbReference type="EMBL" id="GAA2216035.1"/>
    </source>
</evidence>
<dbReference type="Proteomes" id="UP001499843">
    <property type="component" value="Unassembled WGS sequence"/>
</dbReference>